<protein>
    <recommendedName>
        <fullName evidence="5">Lipoprotein</fullName>
    </recommendedName>
</protein>
<evidence type="ECO:0000313" key="3">
    <source>
        <dbReference type="EMBL" id="PAK21086.1"/>
    </source>
</evidence>
<name>A0A269TJ83_9BACT</name>
<evidence type="ECO:0000256" key="1">
    <source>
        <dbReference type="SAM" id="MobiDB-lite"/>
    </source>
</evidence>
<evidence type="ECO:0000313" key="4">
    <source>
        <dbReference type="Proteomes" id="UP000216943"/>
    </source>
</evidence>
<sequence length="653" mass="73517">MKLKFKKIFLPVAAVLSTSALLAAIACSNEGDKPSDPKSPELKLEVTNLEADLQKSESTFLEDTENSYTYQEGLTGLKFYVNKNKSSNKFFFSKAEIVEFVRTFMKEIDYGPEITALNGVVIDFANEIVPNTAGLYIPELKQVFATTDVASRNPNLTYQQRVAYILPTLKHEYIHHFASIYIDRDFDSKVLDSTNTQATIDRTGRDGFIKNYDKHFYDNFTKLLNYANTPVNKTYYDGSIKQGPCLCNYLSASSLFNMSNGTSQENSEDVALFENASKDWNGQLTYDTFQSNLPPNQTAEELKGTQWDPTSEERAKNRNYISRPLSKQGINYHYSMAELIAREWTKLSQTSNYDESENGDTFQNWFYTQGYTPSGTPGPSYQALADDWSRTIELRSGAVKNSVGNWETDLVIRLEGKNGKLIAANSAYGGVLKIIDKNVTLNDNSKALYNTYLAAAKADNEISSLTVLNSLDVHTTTSLDTSKIGFDKINKDSIRVGGFLTEEKAKKYKSLIVKGDYATPYVKTDLVFLNWDNNSKTADDFTMRAKSSLLSMTRDLDPVSSNFSGEKLVAFYAGARIDFSKAKELYFWEDKNNDSIVQESELVKPVNKNQNLVTSNTSYMYSNYEKYAYKLVTDKDGIVKVEKQTDLTVDADS</sequence>
<dbReference type="InterPro" id="IPR054786">
    <property type="entry name" value="MYPU_1760-like"/>
</dbReference>
<dbReference type="RefSeq" id="WP_095335023.1">
    <property type="nucleotide sequence ID" value="NZ_NQNY01000013.1"/>
</dbReference>
<gene>
    <name evidence="3" type="ORF">CJJ23_03750</name>
</gene>
<organism evidence="3 4">
    <name type="scientific">Mycoplasmopsis agassizii</name>
    <dbReference type="NCBI Taxonomy" id="33922"/>
    <lineage>
        <taxon>Bacteria</taxon>
        <taxon>Bacillati</taxon>
        <taxon>Mycoplasmatota</taxon>
        <taxon>Mycoplasmoidales</taxon>
        <taxon>Metamycoplasmataceae</taxon>
        <taxon>Mycoplasmopsis</taxon>
    </lineage>
</organism>
<dbReference type="PROSITE" id="PS51257">
    <property type="entry name" value="PROKAR_LIPOPROTEIN"/>
    <property type="match status" value="1"/>
</dbReference>
<proteinExistence type="predicted"/>
<evidence type="ECO:0000256" key="2">
    <source>
        <dbReference type="SAM" id="SignalP"/>
    </source>
</evidence>
<dbReference type="OrthoDB" id="393673at2"/>
<feature type="region of interest" description="Disordered" evidence="1">
    <location>
        <begin position="292"/>
        <end position="314"/>
    </location>
</feature>
<reference evidence="4" key="1">
    <citation type="submission" date="2017-08" db="EMBL/GenBank/DDBJ databases">
        <authorList>
            <person name="Alvarez-Ponce D."/>
            <person name="Weitzman C.L."/>
            <person name="Tillett R.L."/>
            <person name="Sandmeier F.C."/>
            <person name="Tracy C.R."/>
        </authorList>
    </citation>
    <scope>NUCLEOTIDE SEQUENCE [LARGE SCALE GENOMIC DNA]</scope>
    <source>
        <strain evidence="4">723</strain>
    </source>
</reference>
<comment type="caution">
    <text evidence="3">The sequence shown here is derived from an EMBL/GenBank/DDBJ whole genome shotgun (WGS) entry which is preliminary data.</text>
</comment>
<keyword evidence="2" id="KW-0732">Signal</keyword>
<feature type="chain" id="PRO_5012650670" description="Lipoprotein" evidence="2">
    <location>
        <begin position="24"/>
        <end position="653"/>
    </location>
</feature>
<dbReference type="EMBL" id="NQNY01000013">
    <property type="protein sequence ID" value="PAK21086.1"/>
    <property type="molecule type" value="Genomic_DNA"/>
</dbReference>
<dbReference type="NCBIfam" id="NF045830">
    <property type="entry name" value="MYPU_1760_HExxH"/>
    <property type="match status" value="1"/>
</dbReference>
<feature type="signal peptide" evidence="2">
    <location>
        <begin position="1"/>
        <end position="23"/>
    </location>
</feature>
<dbReference type="AlphaFoldDB" id="A0A269TJ83"/>
<evidence type="ECO:0008006" key="5">
    <source>
        <dbReference type="Google" id="ProtNLM"/>
    </source>
</evidence>
<dbReference type="Proteomes" id="UP000216943">
    <property type="component" value="Unassembled WGS sequence"/>
</dbReference>
<accession>A0A269TJ83</accession>